<gene>
    <name evidence="2" type="ORF">P7D85_10450</name>
</gene>
<dbReference type="RefSeq" id="WP_311822341.1">
    <property type="nucleotide sequence ID" value="NZ_JARPYF010000005.1"/>
</dbReference>
<evidence type="ECO:0000313" key="3">
    <source>
        <dbReference type="Proteomes" id="UP001252875"/>
    </source>
</evidence>
<organism evidence="2 3">
    <name type="scientific">Enterococcus hulanensis</name>
    <dbReference type="NCBI Taxonomy" id="2559929"/>
    <lineage>
        <taxon>Bacteria</taxon>
        <taxon>Bacillati</taxon>
        <taxon>Bacillota</taxon>
        <taxon>Bacilli</taxon>
        <taxon>Lactobacillales</taxon>
        <taxon>Enterococcaceae</taxon>
        <taxon>Enterococcus</taxon>
    </lineage>
</organism>
<keyword evidence="3" id="KW-1185">Reference proteome</keyword>
<evidence type="ECO:0000256" key="1">
    <source>
        <dbReference type="SAM" id="MobiDB-lite"/>
    </source>
</evidence>
<comment type="caution">
    <text evidence="2">The sequence shown here is derived from an EMBL/GenBank/DDBJ whole genome shotgun (WGS) entry which is preliminary data.</text>
</comment>
<dbReference type="EMBL" id="JARPYI010000005">
    <property type="protein sequence ID" value="MDT2600194.1"/>
    <property type="molecule type" value="Genomic_DNA"/>
</dbReference>
<dbReference type="InterPro" id="IPR035093">
    <property type="entry name" value="RelE/ParE_toxin_dom_sf"/>
</dbReference>
<dbReference type="Proteomes" id="UP001252875">
    <property type="component" value="Unassembled WGS sequence"/>
</dbReference>
<feature type="region of interest" description="Disordered" evidence="1">
    <location>
        <begin position="103"/>
        <end position="123"/>
    </location>
</feature>
<feature type="compositionally biased region" description="Polar residues" evidence="1">
    <location>
        <begin position="112"/>
        <end position="123"/>
    </location>
</feature>
<protein>
    <submittedName>
        <fullName evidence="2">Type II toxin-antitoxin system RelE/ParE family toxin</fullName>
    </submittedName>
</protein>
<name>A0ABU3EZ98_9ENTE</name>
<evidence type="ECO:0000313" key="2">
    <source>
        <dbReference type="EMBL" id="MDT2600194.1"/>
    </source>
</evidence>
<accession>A0ABU3EZ98</accession>
<sequence length="123" mass="14569">MEQYTLIYSESFKKSLQANIFEWQNELLLPDEKIRQFVQAIYHSFNHLKQFPGMYENVADRYGFDRPTYQILIGKSFALFYRINQEEHTILIGNMFKQKNEATARKKLSPVKPNSSFTGDSFL</sequence>
<proteinExistence type="predicted"/>
<dbReference type="Gene3D" id="3.30.2310.20">
    <property type="entry name" value="RelE-like"/>
    <property type="match status" value="1"/>
</dbReference>
<reference evidence="2 3" key="1">
    <citation type="submission" date="2023-03" db="EMBL/GenBank/DDBJ databases">
        <authorList>
            <person name="Shen W."/>
            <person name="Cai J."/>
        </authorList>
    </citation>
    <scope>NUCLEOTIDE SEQUENCE [LARGE SCALE GENOMIC DNA]</scope>
    <source>
        <strain evidence="2 3">D6-4</strain>
    </source>
</reference>